<dbReference type="AlphaFoldDB" id="A0A1G4JR32"/>
<feature type="region of interest" description="Disordered" evidence="1">
    <location>
        <begin position="32"/>
        <end position="154"/>
    </location>
</feature>
<feature type="region of interest" description="Disordered" evidence="1">
    <location>
        <begin position="391"/>
        <end position="458"/>
    </location>
</feature>
<dbReference type="InterPro" id="IPR022210">
    <property type="entry name" value="TF_GCR1-like"/>
</dbReference>
<feature type="compositionally biased region" description="Acidic residues" evidence="1">
    <location>
        <begin position="430"/>
        <end position="445"/>
    </location>
</feature>
<feature type="region of interest" description="Disordered" evidence="1">
    <location>
        <begin position="344"/>
        <end position="365"/>
    </location>
</feature>
<dbReference type="OrthoDB" id="428577at2759"/>
<dbReference type="EMBL" id="LT598451">
    <property type="protein sequence ID" value="SCU93279.1"/>
    <property type="molecule type" value="Genomic_DNA"/>
</dbReference>
<dbReference type="InterPro" id="IPR052146">
    <property type="entry name" value="HOT1"/>
</dbReference>
<feature type="compositionally biased region" description="Low complexity" evidence="1">
    <location>
        <begin position="350"/>
        <end position="363"/>
    </location>
</feature>
<protein>
    <submittedName>
        <fullName evidence="3">LANO_0E03466g1_1</fullName>
    </submittedName>
</protein>
<feature type="region of interest" description="Disordered" evidence="1">
    <location>
        <begin position="485"/>
        <end position="526"/>
    </location>
</feature>
<feature type="compositionally biased region" description="Polar residues" evidence="1">
    <location>
        <begin position="45"/>
        <end position="64"/>
    </location>
</feature>
<evidence type="ECO:0000313" key="4">
    <source>
        <dbReference type="Proteomes" id="UP000189911"/>
    </source>
</evidence>
<proteinExistence type="predicted"/>
<reference evidence="4" key="1">
    <citation type="submission" date="2016-03" db="EMBL/GenBank/DDBJ databases">
        <authorList>
            <person name="Devillers Hugo."/>
        </authorList>
    </citation>
    <scope>NUCLEOTIDE SEQUENCE [LARGE SCALE GENOMIC DNA]</scope>
</reference>
<dbReference type="Pfam" id="PF12550">
    <property type="entry name" value="GCR1_C"/>
    <property type="match status" value="1"/>
</dbReference>
<dbReference type="PANTHER" id="PTHR37784:SF2">
    <property type="entry name" value="HIGH-OSMOLARITY-INDUCED TRANSCRIPTION PROTEIN 1"/>
    <property type="match status" value="1"/>
</dbReference>
<dbReference type="Proteomes" id="UP000189911">
    <property type="component" value="Chromosome E"/>
</dbReference>
<feature type="compositionally biased region" description="Polar residues" evidence="1">
    <location>
        <begin position="287"/>
        <end position="303"/>
    </location>
</feature>
<sequence length="633" mass="69759">MSNSMPVMTEPNASGDVRVALSNSESLNLSLGGLTLPTTGGSTTAINSGSSNRSQNTSKVNGAPNNPAVGGPTLADILGSNATPPHVGSGNSSHPTVGSNATPIANDRSSCTLTGPNHTSGPANHSTHSPTHFGVMPQVSGGPELASGTTNSTTSSVQICQRMDEVSARMIAMEEVFNKLCCKITDQEATIQLLRQQSERFLTTILAEVRQVNQSIPILDNPEDNEKDGFVTDLLNSITNVSSNYLKKVNSNHTQKYKRQRTSFSESDGNLAKHDKTAYTADRPASPQKQQTNDKSTAKTPTTSQQFFAQQQHVFDNTQEANTSQIPLPNYLTQQSFTLNPNGIKRRRANTSTNNNTPTSISNHQDFTSLNGIGSMSMPNLALENMTRKFPPNINDNTNSSIMDNGQSSSKVRHRNIDIRVGSDRGVDTDSTDEEDGYQEDDEDHNSEGYSSQIGRRSHFRGNITRPHEINYHGAYADLLETGSHSLSRSSSHRPQREQPSNVYGRENNRYSYGMNEPRLSNSGSREKDLNYTLLKAPANVRAIWQEYTEGINGFPSVKFLEEAYGNKWRLKKNVKTFARRKRLYKFIVNGMKQGHSADEMIDILENRRIYNNEHGEVKKRTIGWLQQSLSGI</sequence>
<evidence type="ECO:0000259" key="2">
    <source>
        <dbReference type="Pfam" id="PF12550"/>
    </source>
</evidence>
<accession>A0A1G4JR32</accession>
<evidence type="ECO:0000313" key="3">
    <source>
        <dbReference type="EMBL" id="SCU93279.1"/>
    </source>
</evidence>
<dbReference type="GO" id="GO:0000978">
    <property type="term" value="F:RNA polymerase II cis-regulatory region sequence-specific DNA binding"/>
    <property type="evidence" value="ECO:0007669"/>
    <property type="project" value="TreeGrafter"/>
</dbReference>
<dbReference type="GO" id="GO:0000981">
    <property type="term" value="F:DNA-binding transcription factor activity, RNA polymerase II-specific"/>
    <property type="evidence" value="ECO:0007669"/>
    <property type="project" value="TreeGrafter"/>
</dbReference>
<feature type="compositionally biased region" description="Basic and acidic residues" evidence="1">
    <location>
        <begin position="415"/>
        <end position="428"/>
    </location>
</feature>
<keyword evidence="4" id="KW-1185">Reference proteome</keyword>
<feature type="region of interest" description="Disordered" evidence="1">
    <location>
        <begin position="250"/>
        <end position="303"/>
    </location>
</feature>
<feature type="domain" description="Transcription activator GCR1-like" evidence="2">
    <location>
        <begin position="532"/>
        <end position="609"/>
    </location>
</feature>
<name>A0A1G4JR32_9SACH</name>
<organism evidence="3 4">
    <name type="scientific">Lachancea nothofagi CBS 11611</name>
    <dbReference type="NCBI Taxonomy" id="1266666"/>
    <lineage>
        <taxon>Eukaryota</taxon>
        <taxon>Fungi</taxon>
        <taxon>Dikarya</taxon>
        <taxon>Ascomycota</taxon>
        <taxon>Saccharomycotina</taxon>
        <taxon>Saccharomycetes</taxon>
        <taxon>Saccharomycetales</taxon>
        <taxon>Saccharomycetaceae</taxon>
        <taxon>Lachancea</taxon>
    </lineage>
</organism>
<dbReference type="PANTHER" id="PTHR37784">
    <property type="entry name" value="PROTEIN MSN1"/>
    <property type="match status" value="1"/>
</dbReference>
<feature type="compositionally biased region" description="Low complexity" evidence="1">
    <location>
        <begin position="32"/>
        <end position="44"/>
    </location>
</feature>
<feature type="compositionally biased region" description="Polar residues" evidence="1">
    <location>
        <begin position="394"/>
        <end position="410"/>
    </location>
</feature>
<evidence type="ECO:0000256" key="1">
    <source>
        <dbReference type="SAM" id="MobiDB-lite"/>
    </source>
</evidence>
<feature type="compositionally biased region" description="Polar residues" evidence="1">
    <location>
        <begin position="89"/>
        <end position="130"/>
    </location>
</feature>
<gene>
    <name evidence="3" type="ORF">LANO_0E03466G</name>
</gene>
<dbReference type="GO" id="GO:0060963">
    <property type="term" value="P:positive regulation of ribosomal protein gene transcription by RNA polymerase II"/>
    <property type="evidence" value="ECO:0007669"/>
    <property type="project" value="TreeGrafter"/>
</dbReference>